<feature type="transmembrane region" description="Helical" evidence="2">
    <location>
        <begin position="70"/>
        <end position="87"/>
    </location>
</feature>
<dbReference type="eggNOG" id="COG3290">
    <property type="taxonomic scope" value="Bacteria"/>
</dbReference>
<keyword evidence="1" id="KW-0175">Coiled coil</keyword>
<organism evidence="4 5">
    <name type="scientific">Eubacterium plexicaudatum ASF492</name>
    <dbReference type="NCBI Taxonomy" id="1235802"/>
    <lineage>
        <taxon>Bacteria</taxon>
        <taxon>Bacillati</taxon>
        <taxon>Bacillota</taxon>
        <taxon>Clostridia</taxon>
        <taxon>Eubacteriales</taxon>
        <taxon>Eubacteriaceae</taxon>
        <taxon>Eubacterium</taxon>
    </lineage>
</organism>
<dbReference type="GO" id="GO:0042802">
    <property type="term" value="F:identical protein binding"/>
    <property type="evidence" value="ECO:0007669"/>
    <property type="project" value="TreeGrafter"/>
</dbReference>
<name>N2ABE6_9FIRM</name>
<dbReference type="PANTHER" id="PTHR40448">
    <property type="entry name" value="TWO-COMPONENT SENSOR HISTIDINE KINASE"/>
    <property type="match status" value="1"/>
</dbReference>
<dbReference type="SUPFAM" id="SSF55874">
    <property type="entry name" value="ATPase domain of HSP90 chaperone/DNA topoisomerase II/histidine kinase"/>
    <property type="match status" value="1"/>
</dbReference>
<keyword evidence="2" id="KW-0812">Transmembrane</keyword>
<keyword evidence="5" id="KW-1185">Reference proteome</keyword>
<feature type="coiled-coil region" evidence="1">
    <location>
        <begin position="158"/>
        <end position="185"/>
    </location>
</feature>
<dbReference type="Proteomes" id="UP000012589">
    <property type="component" value="Unassembled WGS sequence"/>
</dbReference>
<feature type="transmembrane region" description="Helical" evidence="2">
    <location>
        <begin position="40"/>
        <end position="58"/>
    </location>
</feature>
<dbReference type="InterPro" id="IPR032834">
    <property type="entry name" value="NatK-like_C"/>
</dbReference>
<comment type="caution">
    <text evidence="4">The sequence shown here is derived from an EMBL/GenBank/DDBJ whole genome shotgun (WGS) entry which is preliminary data.</text>
</comment>
<feature type="transmembrane region" description="Helical" evidence="2">
    <location>
        <begin position="107"/>
        <end position="124"/>
    </location>
</feature>
<evidence type="ECO:0000313" key="5">
    <source>
        <dbReference type="Proteomes" id="UP000012589"/>
    </source>
</evidence>
<dbReference type="EMBL" id="AQFT01000128">
    <property type="protein sequence ID" value="EMZ21699.1"/>
    <property type="molecule type" value="Genomic_DNA"/>
</dbReference>
<dbReference type="CDD" id="cd16935">
    <property type="entry name" value="HATPase_AgrC-ComD-like"/>
    <property type="match status" value="1"/>
</dbReference>
<feature type="domain" description="Sensor histidine kinase NatK-like C-terminal" evidence="3">
    <location>
        <begin position="239"/>
        <end position="344"/>
    </location>
</feature>
<gene>
    <name evidence="4" type="ORF">C823_04394</name>
</gene>
<reference evidence="4 5" key="1">
    <citation type="journal article" date="2014" name="Genome Announc.">
        <title>Draft genome sequences of the altered schaedler flora, a defined bacterial community from gnotobiotic mice.</title>
        <authorList>
            <person name="Wannemuehler M.J."/>
            <person name="Overstreet A.M."/>
            <person name="Ward D.V."/>
            <person name="Phillips G.J."/>
        </authorList>
    </citation>
    <scope>NUCLEOTIDE SEQUENCE [LARGE SCALE GENOMIC DNA]</scope>
    <source>
        <strain evidence="4 5">ASF492</strain>
    </source>
</reference>
<evidence type="ECO:0000256" key="1">
    <source>
        <dbReference type="SAM" id="Coils"/>
    </source>
</evidence>
<evidence type="ECO:0000256" key="2">
    <source>
        <dbReference type="SAM" id="Phobius"/>
    </source>
</evidence>
<keyword evidence="2" id="KW-1133">Transmembrane helix</keyword>
<dbReference type="STRING" id="1235802.C823_04394"/>
<dbReference type="PANTHER" id="PTHR40448:SF1">
    <property type="entry name" value="TWO-COMPONENT SENSOR HISTIDINE KINASE"/>
    <property type="match status" value="1"/>
</dbReference>
<dbReference type="PATRIC" id="fig|1235802.3.peg.4669"/>
<dbReference type="HOGENOM" id="CLU_020211_0_0_9"/>
<keyword evidence="2" id="KW-0472">Membrane</keyword>
<evidence type="ECO:0000313" key="4">
    <source>
        <dbReference type="EMBL" id="EMZ21699.1"/>
    </source>
</evidence>
<proteinExistence type="predicted"/>
<dbReference type="OrthoDB" id="1771537at2"/>
<accession>N2ABE6</accession>
<dbReference type="InterPro" id="IPR036890">
    <property type="entry name" value="HATPase_C_sf"/>
</dbReference>
<sequence>MYVCLDVPALQTVYRAICACAMQHVAFDISGIYLEFGSSGFVQAFVYMIVYAFFYYLFARKMNEHGESRVHLETLFPLATIIMIVWILSVMETSGLDWFRAEAGSRIFYRMIDALCCFYVLWVQENQREKLILKQELDGINTAWMLQKEQYVIKQEIIDSINRKCHDLKHQLQALRQMTNEEEKEAYFNEMEHDIMIYDTAVNTGNKALDVILMDKGLFCKNHDIQWTCMAQGSCLSFMRIEDIYAVFGNALDNAITAAMEIAEPQKRVISLKMITQNNILVIQVQNYYETLLHFEQGLPVTTKDNRQEHGYGMKSIRHIAEKYGGTITVDTKDEIFTLQVLIPLERT</sequence>
<dbReference type="Pfam" id="PF14501">
    <property type="entry name" value="HATPase_c_5"/>
    <property type="match status" value="1"/>
</dbReference>
<dbReference type="AlphaFoldDB" id="N2ABE6"/>
<protein>
    <recommendedName>
        <fullName evidence="3">Sensor histidine kinase NatK-like C-terminal domain-containing protein</fullName>
    </recommendedName>
</protein>
<dbReference type="Gene3D" id="3.30.565.10">
    <property type="entry name" value="Histidine kinase-like ATPase, C-terminal domain"/>
    <property type="match status" value="1"/>
</dbReference>
<evidence type="ECO:0000259" key="3">
    <source>
        <dbReference type="Pfam" id="PF14501"/>
    </source>
</evidence>